<keyword evidence="2" id="KW-1185">Reference proteome</keyword>
<dbReference type="KEGG" id="psco:LY89DRAFT_412713"/>
<evidence type="ECO:0000313" key="1">
    <source>
        <dbReference type="EMBL" id="KUJ06301.1"/>
    </source>
</evidence>
<dbReference type="InterPro" id="IPR036866">
    <property type="entry name" value="RibonucZ/Hydroxyglut_hydro"/>
</dbReference>
<dbReference type="InParanoid" id="A0A132B1X3"/>
<dbReference type="PANTHER" id="PTHR33835:SF1">
    <property type="entry name" value="METALLO-BETA-LACTAMASE DOMAIN-CONTAINING PROTEIN"/>
    <property type="match status" value="1"/>
</dbReference>
<dbReference type="InterPro" id="IPR025638">
    <property type="entry name" value="DUF4336"/>
</dbReference>
<protein>
    <recommendedName>
        <fullName evidence="3">DUF4336 domain-containing protein</fullName>
    </recommendedName>
</protein>
<dbReference type="RefSeq" id="XP_018060656.1">
    <property type="nucleotide sequence ID" value="XM_018207342.1"/>
</dbReference>
<dbReference type="OrthoDB" id="421671at2759"/>
<gene>
    <name evidence="1" type="ORF">LY89DRAFT_412713</name>
</gene>
<sequence length="277" mass="31011">MTSKLIPSDPESVMVIRDIAPNVTTLSVPFLRFGRIKIGGRATIVKLQSGSLAIFSPVALTPTVQSKLSSITPSPPTTYLIAPDMEHHIFLSSWATHYPRNHIIAPAGLKEKRLEQSKTDPSITPLDFKTEFTKENKYSLKITPEFDAEFSYEFVDAHPNKELVFVHHPSRTLIEADLIFNLPAVEQYSRVPDTDAASGWATKLFGGLQNTRGDAVWQKRMLWYAFGAKDRVGFGESMRRIGGWGFENLVPCHGETVLGTGKETFRKVAGWYLDEKK</sequence>
<name>A0A132B1X3_MOLSC</name>
<dbReference type="Pfam" id="PF14234">
    <property type="entry name" value="DUF4336"/>
    <property type="match status" value="1"/>
</dbReference>
<accession>A0A132B1X3</accession>
<dbReference type="GeneID" id="28817068"/>
<organism evidence="1 2">
    <name type="scientific">Mollisia scopiformis</name>
    <name type="common">Conifer needle endophyte fungus</name>
    <name type="synonym">Phialocephala scopiformis</name>
    <dbReference type="NCBI Taxonomy" id="149040"/>
    <lineage>
        <taxon>Eukaryota</taxon>
        <taxon>Fungi</taxon>
        <taxon>Dikarya</taxon>
        <taxon>Ascomycota</taxon>
        <taxon>Pezizomycotina</taxon>
        <taxon>Leotiomycetes</taxon>
        <taxon>Helotiales</taxon>
        <taxon>Mollisiaceae</taxon>
        <taxon>Mollisia</taxon>
    </lineage>
</organism>
<reference evidence="1 2" key="1">
    <citation type="submission" date="2015-10" db="EMBL/GenBank/DDBJ databases">
        <title>Full genome of DAOMC 229536 Phialocephala scopiformis, a fungal endophyte of spruce producing the potent anti-insectan compound rugulosin.</title>
        <authorList>
            <consortium name="DOE Joint Genome Institute"/>
            <person name="Walker A.K."/>
            <person name="Frasz S.L."/>
            <person name="Seifert K.A."/>
            <person name="Miller J.D."/>
            <person name="Mondo S.J."/>
            <person name="Labutti K."/>
            <person name="Lipzen A."/>
            <person name="Dockter R."/>
            <person name="Kennedy M."/>
            <person name="Grigoriev I.V."/>
            <person name="Spatafora J.W."/>
        </authorList>
    </citation>
    <scope>NUCLEOTIDE SEQUENCE [LARGE SCALE GENOMIC DNA]</scope>
    <source>
        <strain evidence="1 2">CBS 120377</strain>
    </source>
</reference>
<evidence type="ECO:0000313" key="2">
    <source>
        <dbReference type="Proteomes" id="UP000070700"/>
    </source>
</evidence>
<dbReference type="PANTHER" id="PTHR33835">
    <property type="entry name" value="YALI0C07656P"/>
    <property type="match status" value="1"/>
</dbReference>
<proteinExistence type="predicted"/>
<dbReference type="EMBL" id="KQ947448">
    <property type="protein sequence ID" value="KUJ06301.1"/>
    <property type="molecule type" value="Genomic_DNA"/>
</dbReference>
<dbReference type="SUPFAM" id="SSF56281">
    <property type="entry name" value="Metallo-hydrolase/oxidoreductase"/>
    <property type="match status" value="1"/>
</dbReference>
<dbReference type="AlphaFoldDB" id="A0A132B1X3"/>
<dbReference type="Proteomes" id="UP000070700">
    <property type="component" value="Unassembled WGS sequence"/>
</dbReference>
<evidence type="ECO:0008006" key="3">
    <source>
        <dbReference type="Google" id="ProtNLM"/>
    </source>
</evidence>